<accession>A0A0A6DD68</accession>
<evidence type="ECO:0000313" key="2">
    <source>
        <dbReference type="Proteomes" id="UP000030564"/>
    </source>
</evidence>
<dbReference type="Proteomes" id="UP000030564">
    <property type="component" value="Unassembled WGS sequence"/>
</dbReference>
<dbReference type="PATRIC" id="fig|587753.9.peg.3487"/>
<dbReference type="Pfam" id="PF11275">
    <property type="entry name" value="DUF3077"/>
    <property type="match status" value="1"/>
</dbReference>
<protein>
    <recommendedName>
        <fullName evidence="3">DUF3077 domain-containing protein</fullName>
    </recommendedName>
</protein>
<dbReference type="OrthoDB" id="6899489at2"/>
<name>A0A0A6DD68_9PSED</name>
<gene>
    <name evidence="1" type="ORF">NZ35_06785</name>
</gene>
<reference evidence="1 2" key="1">
    <citation type="submission" date="2014-10" db="EMBL/GenBank/DDBJ databases">
        <title>Draft genome sequence of Pseudomonas chlororaphis EA105.</title>
        <authorList>
            <person name="McCully L.M."/>
            <person name="Bitzer A.S."/>
            <person name="Spence C."/>
            <person name="Bais H."/>
            <person name="Silby M.W."/>
        </authorList>
    </citation>
    <scope>NUCLEOTIDE SEQUENCE [LARGE SCALE GENOMIC DNA]</scope>
    <source>
        <strain evidence="1 2">EA105</strain>
    </source>
</reference>
<dbReference type="EMBL" id="JSFK01000003">
    <property type="protein sequence ID" value="KHA73808.1"/>
    <property type="molecule type" value="Genomic_DNA"/>
</dbReference>
<evidence type="ECO:0008006" key="3">
    <source>
        <dbReference type="Google" id="ProtNLM"/>
    </source>
</evidence>
<comment type="caution">
    <text evidence="1">The sequence shown here is derived from an EMBL/GenBank/DDBJ whole genome shotgun (WGS) entry which is preliminary data.</text>
</comment>
<organism evidence="1 2">
    <name type="scientific">Pseudomonas chlororaphis</name>
    <dbReference type="NCBI Taxonomy" id="587753"/>
    <lineage>
        <taxon>Bacteria</taxon>
        <taxon>Pseudomonadati</taxon>
        <taxon>Pseudomonadota</taxon>
        <taxon>Gammaproteobacteria</taxon>
        <taxon>Pseudomonadales</taxon>
        <taxon>Pseudomonadaceae</taxon>
        <taxon>Pseudomonas</taxon>
    </lineage>
</organism>
<dbReference type="InterPro" id="IPR021427">
    <property type="entry name" value="DUF3077"/>
</dbReference>
<sequence length="93" mass="10289">MTNSQDLKTLGLTHFSFQSNQAMFRTNRGVPVIAALSHASHLLHISRLLTADTSVSRDPDLHAYASQYLQELSKALIDDVVKVMDAPPDKPLM</sequence>
<dbReference type="AlphaFoldDB" id="A0A0A6DD68"/>
<proteinExistence type="predicted"/>
<evidence type="ECO:0000313" key="1">
    <source>
        <dbReference type="EMBL" id="KHA73808.1"/>
    </source>
</evidence>